<protein>
    <submittedName>
        <fullName evidence="1">Uncharacterized protein</fullName>
    </submittedName>
</protein>
<organism evidence="1 2">
    <name type="scientific">Vibrio jasicida</name>
    <dbReference type="NCBI Taxonomy" id="766224"/>
    <lineage>
        <taxon>Bacteria</taxon>
        <taxon>Pseudomonadati</taxon>
        <taxon>Pseudomonadota</taxon>
        <taxon>Gammaproteobacteria</taxon>
        <taxon>Vibrionales</taxon>
        <taxon>Vibrionaceae</taxon>
        <taxon>Vibrio</taxon>
    </lineage>
</organism>
<proteinExistence type="predicted"/>
<sequence>MNYEKQWMGWSEFLENTRQVSNNDGREYNKQQFKHLPITMTAYYDKSWPGWHDYLRQTKK</sequence>
<evidence type="ECO:0000313" key="2">
    <source>
        <dbReference type="Proteomes" id="UP001295462"/>
    </source>
</evidence>
<gene>
    <name evidence="1" type="ORF">THF1A12_60072</name>
</gene>
<comment type="caution">
    <text evidence="1">The sequence shown here is derived from an EMBL/GenBank/DDBJ whole genome shotgun (WGS) entry which is preliminary data.</text>
</comment>
<reference evidence="1" key="1">
    <citation type="submission" date="2022-01" db="EMBL/GenBank/DDBJ databases">
        <authorList>
            <person name="Lagorce A."/>
        </authorList>
    </citation>
    <scope>NUCLEOTIDE SEQUENCE</scope>
    <source>
        <strain evidence="1">Th15_F1_A12</strain>
    </source>
</reference>
<dbReference type="EMBL" id="CAKMUD010000116">
    <property type="protein sequence ID" value="CAH1602615.1"/>
    <property type="molecule type" value="Genomic_DNA"/>
</dbReference>
<name>A0AAU9QUX4_9VIBR</name>
<dbReference type="AlphaFoldDB" id="A0AAU9QUX4"/>
<accession>A0AAU9QUX4</accession>
<evidence type="ECO:0000313" key="1">
    <source>
        <dbReference type="EMBL" id="CAH1602615.1"/>
    </source>
</evidence>
<dbReference type="Proteomes" id="UP001295462">
    <property type="component" value="Unassembled WGS sequence"/>
</dbReference>